<name>A0AAD9SKG4_PHOAM</name>
<proteinExistence type="predicted"/>
<organism evidence="1 2">
    <name type="scientific">Phomopsis amygdali</name>
    <name type="common">Fusicoccum amygdali</name>
    <dbReference type="NCBI Taxonomy" id="1214568"/>
    <lineage>
        <taxon>Eukaryota</taxon>
        <taxon>Fungi</taxon>
        <taxon>Dikarya</taxon>
        <taxon>Ascomycota</taxon>
        <taxon>Pezizomycotina</taxon>
        <taxon>Sordariomycetes</taxon>
        <taxon>Sordariomycetidae</taxon>
        <taxon>Diaporthales</taxon>
        <taxon>Diaporthaceae</taxon>
        <taxon>Diaporthe</taxon>
    </lineage>
</organism>
<sequence>MALQMYYDQEHYKVLRSLLDPAHRMWSEQDSSLWKGHHYIHKLVKALISAPKSIQTSDDRGDRLSNKTFNSAMTLLGHGVDVNDVDDEGDSALSTLLQFLLDSAITGSTAEPEAQETEDTLAAPAVSLASRATKPAATRSIGQQTVISAKEYAILHLFTLLVSQGADLTQQGRNGVTAVEKLREIALLGDVSACDVAGTIDTLRACVKIPPYDTETGTMLGRARARYPTGGLVLFVFNNMETEFRQIREAHLNDPKNWVPIWSRSTE</sequence>
<dbReference type="AlphaFoldDB" id="A0AAD9SKG4"/>
<keyword evidence="2" id="KW-1185">Reference proteome</keyword>
<dbReference type="EMBL" id="JAUJFL010000002">
    <property type="protein sequence ID" value="KAK2610096.1"/>
    <property type="molecule type" value="Genomic_DNA"/>
</dbReference>
<evidence type="ECO:0000313" key="2">
    <source>
        <dbReference type="Proteomes" id="UP001265746"/>
    </source>
</evidence>
<dbReference type="Gene3D" id="1.25.40.20">
    <property type="entry name" value="Ankyrin repeat-containing domain"/>
    <property type="match status" value="1"/>
</dbReference>
<reference evidence="1" key="1">
    <citation type="submission" date="2023-06" db="EMBL/GenBank/DDBJ databases">
        <authorList>
            <person name="Noh H."/>
        </authorList>
    </citation>
    <scope>NUCLEOTIDE SEQUENCE</scope>
    <source>
        <strain evidence="1">DUCC20226</strain>
    </source>
</reference>
<protein>
    <submittedName>
        <fullName evidence="1">Uncharacterized protein</fullName>
    </submittedName>
</protein>
<evidence type="ECO:0000313" key="1">
    <source>
        <dbReference type="EMBL" id="KAK2610096.1"/>
    </source>
</evidence>
<gene>
    <name evidence="1" type="ORF">N8I77_003552</name>
</gene>
<dbReference type="Proteomes" id="UP001265746">
    <property type="component" value="Unassembled WGS sequence"/>
</dbReference>
<comment type="caution">
    <text evidence="1">The sequence shown here is derived from an EMBL/GenBank/DDBJ whole genome shotgun (WGS) entry which is preliminary data.</text>
</comment>
<dbReference type="SUPFAM" id="SSF48403">
    <property type="entry name" value="Ankyrin repeat"/>
    <property type="match status" value="1"/>
</dbReference>
<dbReference type="InterPro" id="IPR036770">
    <property type="entry name" value="Ankyrin_rpt-contain_sf"/>
</dbReference>
<accession>A0AAD9SKG4</accession>